<dbReference type="InterPro" id="IPR010093">
    <property type="entry name" value="SinI_DNA-bd"/>
</dbReference>
<dbReference type="GeneID" id="93861992"/>
<dbReference type="GO" id="GO:0003677">
    <property type="term" value="F:DNA binding"/>
    <property type="evidence" value="ECO:0007669"/>
    <property type="project" value="InterPro"/>
</dbReference>
<protein>
    <submittedName>
        <fullName evidence="2">Possible excisionase</fullName>
    </submittedName>
</protein>
<gene>
    <name evidence="2" type="ORF">RA11412_0293</name>
</gene>
<dbReference type="Gene3D" id="1.10.1660.10">
    <property type="match status" value="1"/>
</dbReference>
<dbReference type="NCBIfam" id="TIGR01764">
    <property type="entry name" value="excise"/>
    <property type="match status" value="1"/>
</dbReference>
<accession>A0A2Z5QW26</accession>
<dbReference type="AlphaFoldDB" id="A0A2Z5QW26"/>
<dbReference type="InterPro" id="IPR041657">
    <property type="entry name" value="HTH_17"/>
</dbReference>
<dbReference type="EMBL" id="AP017895">
    <property type="protein sequence ID" value="BAV86592.1"/>
    <property type="molecule type" value="Genomic_DNA"/>
</dbReference>
<name>A0A2Z5QW26_9MICC</name>
<dbReference type="RefSeq" id="WP_172425632.1">
    <property type="nucleotide sequence ID" value="NZ_CBDEQU010000091.1"/>
</dbReference>
<keyword evidence="3" id="KW-1185">Reference proteome</keyword>
<feature type="domain" description="Helix-turn-helix" evidence="1">
    <location>
        <begin position="81"/>
        <end position="129"/>
    </location>
</feature>
<dbReference type="SUPFAM" id="SSF46955">
    <property type="entry name" value="Putative DNA-binding domain"/>
    <property type="match status" value="1"/>
</dbReference>
<dbReference type="KEGG" id="raj:RA11412_0293"/>
<evidence type="ECO:0000313" key="2">
    <source>
        <dbReference type="EMBL" id="BAV86592.1"/>
    </source>
</evidence>
<reference evidence="2 3" key="1">
    <citation type="submission" date="2016-10" db="EMBL/GenBank/DDBJ databases">
        <title>Genome sequence of Rothia aeria strain JCM11412.</title>
        <authorList>
            <person name="Nambu T."/>
        </authorList>
    </citation>
    <scope>NUCLEOTIDE SEQUENCE [LARGE SCALE GENOMIC DNA]</scope>
    <source>
        <strain evidence="2 3">JCM 11412</strain>
    </source>
</reference>
<dbReference type="Pfam" id="PF12728">
    <property type="entry name" value="HTH_17"/>
    <property type="match status" value="1"/>
</dbReference>
<sequence>MTTSTLTRADLNDPQLREEVQKLVPGARDTHGDTTEVSFFLQVQGKDSEELGPKLSELIRELIAAVRSGADLAIVSQARVFTTTAAAKELGISRPTLVKMIRNGEIPAHKVGSHFRIMREDLESYQRAQLERQKQALMKIWDIEAELGIRE</sequence>
<evidence type="ECO:0000259" key="1">
    <source>
        <dbReference type="Pfam" id="PF12728"/>
    </source>
</evidence>
<dbReference type="Proteomes" id="UP000250241">
    <property type="component" value="Chromosome"/>
</dbReference>
<dbReference type="InterPro" id="IPR009061">
    <property type="entry name" value="DNA-bd_dom_put_sf"/>
</dbReference>
<evidence type="ECO:0000313" key="3">
    <source>
        <dbReference type="Proteomes" id="UP000250241"/>
    </source>
</evidence>
<proteinExistence type="predicted"/>
<organism evidence="2 3">
    <name type="scientific">Rothia aeria</name>
    <dbReference type="NCBI Taxonomy" id="172042"/>
    <lineage>
        <taxon>Bacteria</taxon>
        <taxon>Bacillati</taxon>
        <taxon>Actinomycetota</taxon>
        <taxon>Actinomycetes</taxon>
        <taxon>Micrococcales</taxon>
        <taxon>Micrococcaceae</taxon>
        <taxon>Rothia</taxon>
    </lineage>
</organism>